<protein>
    <submittedName>
        <fullName evidence="1">Uncharacterized protein</fullName>
    </submittedName>
</protein>
<dbReference type="Proteomes" id="UP000007800">
    <property type="component" value="Unassembled WGS sequence"/>
</dbReference>
<dbReference type="RefSeq" id="XP_002781744.1">
    <property type="nucleotide sequence ID" value="XM_002781698.1"/>
</dbReference>
<name>C5KPZ2_PERM5</name>
<dbReference type="AlphaFoldDB" id="C5KPZ2"/>
<sequence length="155" mass="17446">MGTTNYEAKTYFMFQTKADRDAFVMRWRSGMAAAGATTYNIRPGQPVVSFSSRFSAASQMVATRIVGDTGIIDVSDARTFRYAYQLKCLRKVHAEKYDLFPPANALRCNGGGSSCKGLKLQCSRWSNGRPASSYAPVWLMFNSQQERDHMARWWG</sequence>
<proteinExistence type="predicted"/>
<organism evidence="2">
    <name type="scientific">Perkinsus marinus (strain ATCC 50983 / TXsc)</name>
    <dbReference type="NCBI Taxonomy" id="423536"/>
    <lineage>
        <taxon>Eukaryota</taxon>
        <taxon>Sar</taxon>
        <taxon>Alveolata</taxon>
        <taxon>Perkinsozoa</taxon>
        <taxon>Perkinsea</taxon>
        <taxon>Perkinsida</taxon>
        <taxon>Perkinsidae</taxon>
        <taxon>Perkinsus</taxon>
    </lineage>
</organism>
<evidence type="ECO:0000313" key="2">
    <source>
        <dbReference type="Proteomes" id="UP000007800"/>
    </source>
</evidence>
<dbReference type="GeneID" id="9042280"/>
<evidence type="ECO:0000313" key="1">
    <source>
        <dbReference type="EMBL" id="EER13539.1"/>
    </source>
</evidence>
<reference evidence="1 2" key="1">
    <citation type="submission" date="2008-07" db="EMBL/GenBank/DDBJ databases">
        <authorList>
            <person name="El-Sayed N."/>
            <person name="Caler E."/>
            <person name="Inman J."/>
            <person name="Amedeo P."/>
            <person name="Hass B."/>
            <person name="Wortman J."/>
        </authorList>
    </citation>
    <scope>NUCLEOTIDE SEQUENCE [LARGE SCALE GENOMIC DNA]</scope>
    <source>
        <strain evidence="2">ATCC 50983 / TXsc</strain>
    </source>
</reference>
<dbReference type="OrthoDB" id="10402318at2759"/>
<dbReference type="EMBL" id="GG675180">
    <property type="protein sequence ID" value="EER13539.1"/>
    <property type="molecule type" value="Genomic_DNA"/>
</dbReference>
<gene>
    <name evidence="1" type="ORF">Pmar_PMAR000127</name>
</gene>
<keyword evidence="2" id="KW-1185">Reference proteome</keyword>
<accession>C5KPZ2</accession>
<dbReference type="InParanoid" id="C5KPZ2"/>